<dbReference type="CDD" id="cd01273">
    <property type="entry name" value="PTB_CED-6"/>
    <property type="match status" value="1"/>
</dbReference>
<feature type="coiled-coil region" evidence="8">
    <location>
        <begin position="201"/>
        <end position="235"/>
    </location>
</feature>
<evidence type="ECO:0000256" key="8">
    <source>
        <dbReference type="SAM" id="Coils"/>
    </source>
</evidence>
<protein>
    <recommendedName>
        <fullName evidence="5">PTB domain-containing engulfment adapter protein 1</fullName>
    </recommendedName>
    <alternativeName>
        <fullName evidence="7">Cell death protein 6 homolog</fullName>
    </alternativeName>
    <alternativeName>
        <fullName evidence="6">PTB domain adapter protein CED-6</fullName>
    </alternativeName>
</protein>
<evidence type="ECO:0000259" key="10">
    <source>
        <dbReference type="PROSITE" id="PS01179"/>
    </source>
</evidence>
<feature type="domain" description="PID" evidence="10">
    <location>
        <begin position="74"/>
        <end position="197"/>
    </location>
</feature>
<gene>
    <name evidence="11" type="ORF">C0J50_4118</name>
</gene>
<dbReference type="InterPro" id="IPR006020">
    <property type="entry name" value="PTB/PI_dom"/>
</dbReference>
<dbReference type="EMBL" id="MU562415">
    <property type="protein sequence ID" value="KAI5613714.1"/>
    <property type="molecule type" value="Genomic_DNA"/>
</dbReference>
<evidence type="ECO:0000256" key="3">
    <source>
        <dbReference type="ARBA" id="ARBA00022907"/>
    </source>
</evidence>
<comment type="similarity">
    <text evidence="4">Belongs to the ced-6 family.</text>
</comment>
<evidence type="ECO:0000313" key="11">
    <source>
        <dbReference type="EMBL" id="KAI5613714.1"/>
    </source>
</evidence>
<dbReference type="CDD" id="cd14686">
    <property type="entry name" value="bZIP"/>
    <property type="match status" value="1"/>
</dbReference>
<proteinExistence type="inferred from homology"/>
<comment type="caution">
    <text evidence="11">The sequence shown here is derived from an EMBL/GenBank/DDBJ whole genome shotgun (WGS) entry which is preliminary data.</text>
</comment>
<evidence type="ECO:0000256" key="6">
    <source>
        <dbReference type="ARBA" id="ARBA00075439"/>
    </source>
</evidence>
<dbReference type="FunFam" id="2.30.29.30:FF:000118">
    <property type="entry name" value="GULP PTB domain containing engulfment adaptor 1"/>
    <property type="match status" value="1"/>
</dbReference>
<dbReference type="SMART" id="SM00462">
    <property type="entry name" value="PTB"/>
    <property type="match status" value="1"/>
</dbReference>
<dbReference type="GO" id="GO:0005737">
    <property type="term" value="C:cytoplasm"/>
    <property type="evidence" value="ECO:0007669"/>
    <property type="project" value="UniProtKB-SubCell"/>
</dbReference>
<sequence length="418" mass="46010">MIRLGFMLHNGVTFIQTGAADSSARSGMRITAKERREILRPGAVLINNLQQAKVVETKQKPSMHSPEALVKNHVAYSAKFLGITPVEQPKGTDVVRLAVRKLKFQRHIKKSEGAKIPKVELQISIYGVRIVDPKTKEVQHNCQLHRMSFCADDKTDKRIFAYICTEHDTKRHMCYAEEITVAIGQAFDLAYKMFLQSGGKDVESRKQIGNLQKRIQDLEMENLRLKKQLQRVESQLISTQSSALLLHVNSSSDAHVSSSTLSCCTDDVSSLSSLEISSVTLTPFSSPDSGQSGISLTPPPAKPAHFQPPNVFTVPQPRAGSIPVKDTSTDVFDMVPFTAGSSTPRIQACNRNQSFSMPSPENRGTDLFGAVPFDPFTCGFADFPPDVQSKLDEIQEGFKMGLTLEGAIFSPGPVDSRC</sequence>
<feature type="region of interest" description="Disordered" evidence="9">
    <location>
        <begin position="282"/>
        <end position="303"/>
    </location>
</feature>
<name>A0AAD5ABM0_SILAS</name>
<dbReference type="SUPFAM" id="SSF50729">
    <property type="entry name" value="PH domain-like"/>
    <property type="match status" value="1"/>
</dbReference>
<evidence type="ECO:0000256" key="2">
    <source>
        <dbReference type="ARBA" id="ARBA00022490"/>
    </source>
</evidence>
<evidence type="ECO:0000313" key="12">
    <source>
        <dbReference type="Proteomes" id="UP001205998"/>
    </source>
</evidence>
<keyword evidence="3" id="KW-0581">Phagocytosis</keyword>
<dbReference type="PANTHER" id="PTHR11232:SF70">
    <property type="entry name" value="PTB DOMAIN-CONTAINING ENGULFMENT ADAPTER PROTEIN 1-RELATED"/>
    <property type="match status" value="1"/>
</dbReference>
<accession>A0AAD5ABM0</accession>
<dbReference type="AlphaFoldDB" id="A0AAD5ABM0"/>
<evidence type="ECO:0000256" key="7">
    <source>
        <dbReference type="ARBA" id="ARBA00082755"/>
    </source>
</evidence>
<evidence type="ECO:0000256" key="9">
    <source>
        <dbReference type="SAM" id="MobiDB-lite"/>
    </source>
</evidence>
<reference evidence="11" key="1">
    <citation type="submission" date="2018-07" db="EMBL/GenBank/DDBJ databases">
        <title>Comparative genomics of catfishes provides insights into carnivory and benthic adaptation.</title>
        <authorList>
            <person name="Zhang Y."/>
            <person name="Wang D."/>
            <person name="Peng Z."/>
            <person name="Zheng S."/>
            <person name="Shao F."/>
            <person name="Tao W."/>
        </authorList>
    </citation>
    <scope>NUCLEOTIDE SEQUENCE</scope>
    <source>
        <strain evidence="11">Chongqing</strain>
    </source>
</reference>
<organism evidence="11 12">
    <name type="scientific">Silurus asotus</name>
    <name type="common">Amur catfish</name>
    <name type="synonym">Parasilurus asotus</name>
    <dbReference type="NCBI Taxonomy" id="30991"/>
    <lineage>
        <taxon>Eukaryota</taxon>
        <taxon>Metazoa</taxon>
        <taxon>Chordata</taxon>
        <taxon>Craniata</taxon>
        <taxon>Vertebrata</taxon>
        <taxon>Euteleostomi</taxon>
        <taxon>Actinopterygii</taxon>
        <taxon>Neopterygii</taxon>
        <taxon>Teleostei</taxon>
        <taxon>Ostariophysi</taxon>
        <taxon>Siluriformes</taxon>
        <taxon>Siluridae</taxon>
        <taxon>Silurus</taxon>
    </lineage>
</organism>
<evidence type="ECO:0000256" key="5">
    <source>
        <dbReference type="ARBA" id="ARBA00071263"/>
    </source>
</evidence>
<evidence type="ECO:0000256" key="4">
    <source>
        <dbReference type="ARBA" id="ARBA00060944"/>
    </source>
</evidence>
<dbReference type="PANTHER" id="PTHR11232">
    <property type="entry name" value="PHOSPHOTYROSINE INTERACTION DOMAIN-CONTAINING FAMILY MEMBER"/>
    <property type="match status" value="1"/>
</dbReference>
<evidence type="ECO:0000256" key="1">
    <source>
        <dbReference type="ARBA" id="ARBA00004496"/>
    </source>
</evidence>
<dbReference type="Pfam" id="PF00640">
    <property type="entry name" value="PID"/>
    <property type="match status" value="1"/>
</dbReference>
<dbReference type="InterPro" id="IPR011993">
    <property type="entry name" value="PH-like_dom_sf"/>
</dbReference>
<keyword evidence="2" id="KW-0963">Cytoplasm</keyword>
<dbReference type="Gene3D" id="2.30.29.30">
    <property type="entry name" value="Pleckstrin-homology domain (PH domain)/Phosphotyrosine-binding domain (PTB)"/>
    <property type="match status" value="1"/>
</dbReference>
<dbReference type="GO" id="GO:0006909">
    <property type="term" value="P:phagocytosis"/>
    <property type="evidence" value="ECO:0007669"/>
    <property type="project" value="UniProtKB-KW"/>
</dbReference>
<comment type="subcellular location">
    <subcellularLocation>
        <location evidence="1">Cytoplasm</location>
    </subcellularLocation>
</comment>
<dbReference type="InterPro" id="IPR051133">
    <property type="entry name" value="Adapter_Engulfment-Domain"/>
</dbReference>
<dbReference type="PROSITE" id="PS01179">
    <property type="entry name" value="PID"/>
    <property type="match status" value="1"/>
</dbReference>
<feature type="compositionally biased region" description="Polar residues" evidence="9">
    <location>
        <begin position="282"/>
        <end position="295"/>
    </location>
</feature>
<dbReference type="Proteomes" id="UP001205998">
    <property type="component" value="Unassembled WGS sequence"/>
</dbReference>
<keyword evidence="12" id="KW-1185">Reference proteome</keyword>
<keyword evidence="8" id="KW-0175">Coiled coil</keyword>